<dbReference type="InterPro" id="IPR001128">
    <property type="entry name" value="Cyt_P450"/>
</dbReference>
<name>A0ABX1IZZ4_9PSEU</name>
<evidence type="ECO:0000256" key="3">
    <source>
        <dbReference type="SAM" id="MobiDB-lite"/>
    </source>
</evidence>
<evidence type="ECO:0000256" key="1">
    <source>
        <dbReference type="ARBA" id="ARBA00010617"/>
    </source>
</evidence>
<keyword evidence="2" id="KW-0560">Oxidoreductase</keyword>
<gene>
    <name evidence="4" type="ORF">HFP15_01755</name>
</gene>
<dbReference type="RefSeq" id="WP_168510629.1">
    <property type="nucleotide sequence ID" value="NZ_JAAXLS010000001.1"/>
</dbReference>
<dbReference type="PROSITE" id="PS00086">
    <property type="entry name" value="CYTOCHROME_P450"/>
    <property type="match status" value="1"/>
</dbReference>
<evidence type="ECO:0000313" key="4">
    <source>
        <dbReference type="EMBL" id="NKQ51601.1"/>
    </source>
</evidence>
<dbReference type="InterPro" id="IPR017972">
    <property type="entry name" value="Cyt_P450_CS"/>
</dbReference>
<evidence type="ECO:0000256" key="2">
    <source>
        <dbReference type="RuleBase" id="RU000461"/>
    </source>
</evidence>
<keyword evidence="5" id="KW-1185">Reference proteome</keyword>
<comment type="caution">
    <text evidence="4">The sequence shown here is derived from an EMBL/GenBank/DDBJ whole genome shotgun (WGS) entry which is preliminary data.</text>
</comment>
<evidence type="ECO:0000313" key="5">
    <source>
        <dbReference type="Proteomes" id="UP000715441"/>
    </source>
</evidence>
<dbReference type="InterPro" id="IPR036396">
    <property type="entry name" value="Cyt_P450_sf"/>
</dbReference>
<dbReference type="EMBL" id="JAAXLS010000001">
    <property type="protein sequence ID" value="NKQ51601.1"/>
    <property type="molecule type" value="Genomic_DNA"/>
</dbReference>
<proteinExistence type="inferred from homology"/>
<dbReference type="PANTHER" id="PTHR46696">
    <property type="entry name" value="P450, PUTATIVE (EUROFUNG)-RELATED"/>
    <property type="match status" value="1"/>
</dbReference>
<organism evidence="4 5">
    <name type="scientific">Amycolatopsis acididurans</name>
    <dbReference type="NCBI Taxonomy" id="2724524"/>
    <lineage>
        <taxon>Bacteria</taxon>
        <taxon>Bacillati</taxon>
        <taxon>Actinomycetota</taxon>
        <taxon>Actinomycetes</taxon>
        <taxon>Pseudonocardiales</taxon>
        <taxon>Pseudonocardiaceae</taxon>
        <taxon>Amycolatopsis</taxon>
    </lineage>
</organism>
<dbReference type="Proteomes" id="UP000715441">
    <property type="component" value="Unassembled WGS sequence"/>
</dbReference>
<keyword evidence="2" id="KW-0408">Iron</keyword>
<sequence length="454" mass="50638">MTTVDDEDRKAHRIDFDRHSSTYRTEFESIATELHAKCPIAWTDKHDGYWIASGNRQVFDLARSAEYLSNDNDVEGQKRGYRGISIPGPPRTTGQPRGGFLEMDPPEQRHYRQALNPYLSPAAVDRWRPVIDELARACLNEKIESGRIDFVDDLANIVPAVLTMAMLGMRLEHWSVHCESAHASVYTPPDSPDMPRVIGLLIASRQHQAEQIAQIRANPRPGLINGLINAEINGEKPSDLDVLGAVGLLIGGGFDTTTALTAHALEWLSDHPEERERLSRERDTLLDPATEEFLRFFTPAVGDGRTISADCEIAGTRFKEGERLWLSWAMANRDAEVFEDPHRIKLDRKGNRHASFGLGVHRCIGSNVARATFKTMLTHVLDRMPDFACDSGHASHYPTTGVINGMRGLPATFTPGKRIGPGLAETIQMLQDVCDEQRLAEPVTVRKARAKVKR</sequence>
<reference evidence="4 5" key="1">
    <citation type="submission" date="2020-04" db="EMBL/GenBank/DDBJ databases">
        <title>Novel species.</title>
        <authorList>
            <person name="Teo W.F.A."/>
            <person name="Lipun K."/>
            <person name="Srisuk N."/>
            <person name="Duangmal K."/>
        </authorList>
    </citation>
    <scope>NUCLEOTIDE SEQUENCE [LARGE SCALE GENOMIC DNA]</scope>
    <source>
        <strain evidence="4 5">K13G38</strain>
    </source>
</reference>
<dbReference type="PRINTS" id="PR00359">
    <property type="entry name" value="BP450"/>
</dbReference>
<keyword evidence="2" id="KW-0479">Metal-binding</keyword>
<dbReference type="Gene3D" id="1.10.630.10">
    <property type="entry name" value="Cytochrome P450"/>
    <property type="match status" value="1"/>
</dbReference>
<protein>
    <submittedName>
        <fullName evidence="4">Cytochrome P450</fullName>
    </submittedName>
</protein>
<dbReference type="Pfam" id="PF00067">
    <property type="entry name" value="p450"/>
    <property type="match status" value="1"/>
</dbReference>
<dbReference type="InterPro" id="IPR002397">
    <property type="entry name" value="Cyt_P450_B"/>
</dbReference>
<feature type="region of interest" description="Disordered" evidence="3">
    <location>
        <begin position="78"/>
        <end position="97"/>
    </location>
</feature>
<comment type="similarity">
    <text evidence="1 2">Belongs to the cytochrome P450 family.</text>
</comment>
<keyword evidence="2" id="KW-0349">Heme</keyword>
<dbReference type="SUPFAM" id="SSF48264">
    <property type="entry name" value="Cytochrome P450"/>
    <property type="match status" value="1"/>
</dbReference>
<accession>A0ABX1IZZ4</accession>
<dbReference type="PANTHER" id="PTHR46696:SF6">
    <property type="entry name" value="P450, PUTATIVE (EUROFUNG)-RELATED"/>
    <property type="match status" value="1"/>
</dbReference>
<keyword evidence="2" id="KW-0503">Monooxygenase</keyword>